<dbReference type="PANTHER" id="PTHR37558:SF1">
    <property type="entry name" value="HTH CENPB-TYPE DOMAIN-CONTAINING PROTEIN"/>
    <property type="match status" value="1"/>
</dbReference>
<name>A0A833SL83_PHYIN</name>
<evidence type="ECO:0000256" key="1">
    <source>
        <dbReference type="SAM" id="MobiDB-lite"/>
    </source>
</evidence>
<protein>
    <submittedName>
        <fullName evidence="2">Uncharacterized protein</fullName>
    </submittedName>
</protein>
<proteinExistence type="predicted"/>
<feature type="compositionally biased region" description="Basic and acidic residues" evidence="1">
    <location>
        <begin position="140"/>
        <end position="174"/>
    </location>
</feature>
<evidence type="ECO:0000313" key="3">
    <source>
        <dbReference type="Proteomes" id="UP000602510"/>
    </source>
</evidence>
<evidence type="ECO:0000313" key="2">
    <source>
        <dbReference type="EMBL" id="KAF4035468.1"/>
    </source>
</evidence>
<comment type="caution">
    <text evidence="2">The sequence shown here is derived from an EMBL/GenBank/DDBJ whole genome shotgun (WGS) entry which is preliminary data.</text>
</comment>
<dbReference type="EMBL" id="WSZM01000314">
    <property type="protein sequence ID" value="KAF4035468.1"/>
    <property type="molecule type" value="Genomic_DNA"/>
</dbReference>
<sequence>MANAFRFVPSSDIMLLKEVLKHRLWAASHGETLAAWTSVATRLKAALISCTADGKARRRRFNALLQVFRRDELESLRASGSAEVYEECEQLLTDRMTLYNEHAQAKADKTEKEKREAERRESVSAEPSKKKKTSSTEALVEFHDTKTEARISREKQKERQLDPEERRLALEEQRLQQDRDRLDKLMGMKASQIFLMSKLIEKMNQ</sequence>
<dbReference type="Proteomes" id="UP000602510">
    <property type="component" value="Unassembled WGS sequence"/>
</dbReference>
<keyword evidence="3" id="KW-1185">Reference proteome</keyword>
<feature type="region of interest" description="Disordered" evidence="1">
    <location>
        <begin position="104"/>
        <end position="174"/>
    </location>
</feature>
<organism evidence="2 3">
    <name type="scientific">Phytophthora infestans</name>
    <name type="common">Potato late blight agent</name>
    <name type="synonym">Botrytis infestans</name>
    <dbReference type="NCBI Taxonomy" id="4787"/>
    <lineage>
        <taxon>Eukaryota</taxon>
        <taxon>Sar</taxon>
        <taxon>Stramenopiles</taxon>
        <taxon>Oomycota</taxon>
        <taxon>Peronosporomycetes</taxon>
        <taxon>Peronosporales</taxon>
        <taxon>Peronosporaceae</taxon>
        <taxon>Phytophthora</taxon>
    </lineage>
</organism>
<gene>
    <name evidence="2" type="ORF">GN244_ATG12537</name>
</gene>
<dbReference type="AlphaFoldDB" id="A0A833SL83"/>
<accession>A0A833SL83</accession>
<reference evidence="2" key="1">
    <citation type="submission" date="2020-04" db="EMBL/GenBank/DDBJ databases">
        <title>Hybrid Assembly of Korean Phytophthora infestans isolates.</title>
        <authorList>
            <person name="Prokchorchik M."/>
            <person name="Lee Y."/>
            <person name="Seo J."/>
            <person name="Cho J.-H."/>
            <person name="Park Y.-E."/>
            <person name="Jang D.-C."/>
            <person name="Im J.-S."/>
            <person name="Choi J.-G."/>
            <person name="Park H.-J."/>
            <person name="Lee G.-B."/>
            <person name="Lee Y.-G."/>
            <person name="Hong S.-Y."/>
            <person name="Cho K."/>
            <person name="Sohn K.H."/>
        </authorList>
    </citation>
    <scope>NUCLEOTIDE SEQUENCE</scope>
    <source>
        <strain evidence="2">KR_1_A1</strain>
    </source>
</reference>
<dbReference type="PANTHER" id="PTHR37558">
    <property type="entry name" value="HTH CENPB-TYPE DOMAIN-CONTAINING PROTEIN"/>
    <property type="match status" value="1"/>
</dbReference>
<feature type="compositionally biased region" description="Basic and acidic residues" evidence="1">
    <location>
        <begin position="104"/>
        <end position="123"/>
    </location>
</feature>